<reference evidence="3 4" key="1">
    <citation type="journal article" date="2019" name="Sci. Rep.">
        <title>Orb-weaving spider Araneus ventricosus genome elucidates the spidroin gene catalogue.</title>
        <authorList>
            <person name="Kono N."/>
            <person name="Nakamura H."/>
            <person name="Ohtoshi R."/>
            <person name="Moran D.A.P."/>
            <person name="Shinohara A."/>
            <person name="Yoshida Y."/>
            <person name="Fujiwara M."/>
            <person name="Mori M."/>
            <person name="Tomita M."/>
            <person name="Arakawa K."/>
        </authorList>
    </citation>
    <scope>NUCLEOTIDE SEQUENCE [LARGE SCALE GENOMIC DNA]</scope>
</reference>
<name>A0A4Y2GRR9_ARAVE</name>
<comment type="caution">
    <text evidence="3">The sequence shown here is derived from an EMBL/GenBank/DDBJ whole genome shotgun (WGS) entry which is preliminary data.</text>
</comment>
<keyword evidence="4" id="KW-1185">Reference proteome</keyword>
<dbReference type="Gene3D" id="3.90.180.10">
    <property type="entry name" value="Medium-chain alcohol dehydrogenases, catalytic domain"/>
    <property type="match status" value="1"/>
</dbReference>
<dbReference type="EMBL" id="BGPR01001476">
    <property type="protein sequence ID" value="GBM54844.1"/>
    <property type="molecule type" value="Genomic_DNA"/>
</dbReference>
<dbReference type="Proteomes" id="UP000499080">
    <property type="component" value="Unassembled WGS sequence"/>
</dbReference>
<dbReference type="AlphaFoldDB" id="A0A4Y2GRR9"/>
<dbReference type="PANTHER" id="PTHR45681:SF6">
    <property type="entry name" value="POLYKETIDE SYNTHASE 37"/>
    <property type="match status" value="1"/>
</dbReference>
<feature type="domain" description="Enoyl reductase (ER)" evidence="2">
    <location>
        <begin position="115"/>
        <end position="276"/>
    </location>
</feature>
<dbReference type="GO" id="GO:0016491">
    <property type="term" value="F:oxidoreductase activity"/>
    <property type="evidence" value="ECO:0007669"/>
    <property type="project" value="InterPro"/>
</dbReference>
<organism evidence="3 4">
    <name type="scientific">Araneus ventricosus</name>
    <name type="common">Orbweaver spider</name>
    <name type="synonym">Epeira ventricosa</name>
    <dbReference type="NCBI Taxonomy" id="182803"/>
    <lineage>
        <taxon>Eukaryota</taxon>
        <taxon>Metazoa</taxon>
        <taxon>Ecdysozoa</taxon>
        <taxon>Arthropoda</taxon>
        <taxon>Chelicerata</taxon>
        <taxon>Arachnida</taxon>
        <taxon>Araneae</taxon>
        <taxon>Araneomorphae</taxon>
        <taxon>Entelegynae</taxon>
        <taxon>Araneoidea</taxon>
        <taxon>Araneidae</taxon>
        <taxon>Araneus</taxon>
    </lineage>
</organism>
<dbReference type="SUPFAM" id="SSF50129">
    <property type="entry name" value="GroES-like"/>
    <property type="match status" value="1"/>
</dbReference>
<dbReference type="InterPro" id="IPR011032">
    <property type="entry name" value="GroES-like_sf"/>
</dbReference>
<accession>A0A4Y2GRR9</accession>
<keyword evidence="1" id="KW-0808">Transferase</keyword>
<dbReference type="PANTHER" id="PTHR45681">
    <property type="entry name" value="POLYKETIDE SYNTHASE 44-RELATED"/>
    <property type="match status" value="1"/>
</dbReference>
<dbReference type="GO" id="GO:0016740">
    <property type="term" value="F:transferase activity"/>
    <property type="evidence" value="ECO:0007669"/>
    <property type="project" value="UniProtKB-KW"/>
</dbReference>
<dbReference type="InterPro" id="IPR050444">
    <property type="entry name" value="Polyketide_Synthase"/>
</dbReference>
<protein>
    <submittedName>
        <fullName evidence="3">Fatty acid synthase</fullName>
    </submittedName>
</protein>
<proteinExistence type="predicted"/>
<evidence type="ECO:0000256" key="1">
    <source>
        <dbReference type="ARBA" id="ARBA00022679"/>
    </source>
</evidence>
<evidence type="ECO:0000313" key="4">
    <source>
        <dbReference type="Proteomes" id="UP000499080"/>
    </source>
</evidence>
<dbReference type="InterPro" id="IPR036291">
    <property type="entry name" value="NAD(P)-bd_dom_sf"/>
</dbReference>
<dbReference type="InterPro" id="IPR020843">
    <property type="entry name" value="ER"/>
</dbReference>
<gene>
    <name evidence="3" type="primary">Fasn_1</name>
    <name evidence="3" type="ORF">AVEN_3830_1</name>
</gene>
<dbReference type="OrthoDB" id="6436875at2759"/>
<evidence type="ECO:0000313" key="3">
    <source>
        <dbReference type="EMBL" id="GBM54844.1"/>
    </source>
</evidence>
<evidence type="ECO:0000259" key="2">
    <source>
        <dbReference type="SMART" id="SM00829"/>
    </source>
</evidence>
<dbReference type="SUPFAM" id="SSF51735">
    <property type="entry name" value="NAD(P)-binding Rossmann-fold domains"/>
    <property type="match status" value="1"/>
</dbReference>
<sequence>MAVEGIETRVATRDSANFIVMCGLEKAISQPIIAITGQDVIVVLLIVLAPPGSNNYFTKPGKRKVETKLFSTRKLQKTFFSQNHPPSPCIQWLEHNIMKVPRSVDYSYIKCLSYGNLSSFKWMESPIKYIEHKNEKLFHVYYSALNFKDVLIATGKLPAGLLWKNSKDIRSSPICFEFSGREDGTGRRVCGIGMSAFATSVLADPRSLMEVPDQWTLEEAATVPVVYSTCYYGLIMKAKLKERQSILIHSGTGGVGQAAINIALAMNCEIYTTVGK</sequence>
<dbReference type="CDD" id="cd05195">
    <property type="entry name" value="enoyl_red"/>
    <property type="match status" value="1"/>
</dbReference>
<dbReference type="SMART" id="SM00829">
    <property type="entry name" value="PKS_ER"/>
    <property type="match status" value="1"/>
</dbReference>